<dbReference type="Pfam" id="PF00397">
    <property type="entry name" value="WW"/>
    <property type="match status" value="1"/>
</dbReference>
<dbReference type="EMBL" id="JAECZO010000023">
    <property type="protein sequence ID" value="KAK7201973.1"/>
    <property type="molecule type" value="Genomic_DNA"/>
</dbReference>
<keyword evidence="4" id="KW-1185">Reference proteome</keyword>
<dbReference type="Proteomes" id="UP001430356">
    <property type="component" value="Unassembled WGS sequence"/>
</dbReference>
<feature type="compositionally biased region" description="Low complexity" evidence="1">
    <location>
        <begin position="191"/>
        <end position="200"/>
    </location>
</feature>
<dbReference type="InterPro" id="IPR001202">
    <property type="entry name" value="WW_dom"/>
</dbReference>
<sequence>MLASTAATADTSFPLDQWRRRVDPRTQRVYYVNRRTGQSSWASPPLEQTSSLSFTIVSAASAPSSAAAVVPSDPSDGDRGATATRDGTPASVRRAGTGGDAGAGGECGVVVTTCDTHRAPWLSPTIHVPRSLDAAAAATATVGVAETSPLGAGAPAAAKRAARVRAALTALPPFLIAPALPTPPPTGAVAAVASPSSLSTDSAGVPRGAHPTDTTMSPPSSPHTCCTGGEVAHALPAVPSASPASAEPTVHLDAGAVQAGDDPESLAAEELRLARRVWALEEARARAESELAVLRGPVEVEAQGIAEAYERLLAEQRALDTAATRAAMEQQEQRAALEALRGRRSALQAEHDGCVALVASLEQRRATLAARTAQALDEEAQATRQCHVLKTTSLPAEEAALAAERERLHALRRRVAEQTHLLDERQAAVVRSRATVASLTRQIETLKLGGAAHVGRDLDGAVLDGVATGRRDGHPKSLLLLPPPLQQGGVGDGETQTAADGDEGGDARLQARATELQRGAAAYNCASRAIYESAVMDAQRRTLRGAAQRLRHTMEMWLPSVYEAQAVLADLHRHITTEAHKK</sequence>
<feature type="region of interest" description="Disordered" evidence="1">
    <location>
        <begin position="483"/>
        <end position="504"/>
    </location>
</feature>
<dbReference type="PROSITE" id="PS50020">
    <property type="entry name" value="WW_DOMAIN_2"/>
    <property type="match status" value="1"/>
</dbReference>
<feature type="compositionally biased region" description="Gly residues" evidence="1">
    <location>
        <begin position="96"/>
        <end position="105"/>
    </location>
</feature>
<comment type="caution">
    <text evidence="3">The sequence shown here is derived from an EMBL/GenBank/DDBJ whole genome shotgun (WGS) entry which is preliminary data.</text>
</comment>
<dbReference type="InterPro" id="IPR036020">
    <property type="entry name" value="WW_dom_sf"/>
</dbReference>
<evidence type="ECO:0000256" key="1">
    <source>
        <dbReference type="SAM" id="MobiDB-lite"/>
    </source>
</evidence>
<dbReference type="SMART" id="SM00456">
    <property type="entry name" value="WW"/>
    <property type="match status" value="1"/>
</dbReference>
<evidence type="ECO:0000313" key="3">
    <source>
        <dbReference type="EMBL" id="KAK7201973.1"/>
    </source>
</evidence>
<protein>
    <submittedName>
        <fullName evidence="3">WW domain containing protein</fullName>
    </submittedName>
</protein>
<feature type="compositionally biased region" description="Low complexity" evidence="1">
    <location>
        <begin position="65"/>
        <end position="74"/>
    </location>
</feature>
<feature type="domain" description="WW" evidence="2">
    <location>
        <begin position="18"/>
        <end position="46"/>
    </location>
</feature>
<evidence type="ECO:0000259" key="2">
    <source>
        <dbReference type="PROSITE" id="PS50020"/>
    </source>
</evidence>
<feature type="region of interest" description="Disordered" evidence="1">
    <location>
        <begin position="191"/>
        <end position="224"/>
    </location>
</feature>
<dbReference type="AlphaFoldDB" id="A0AAW0F6Q5"/>
<name>A0AAW0F6Q5_9TRYP</name>
<organism evidence="3 4">
    <name type="scientific">Novymonas esmeraldas</name>
    <dbReference type="NCBI Taxonomy" id="1808958"/>
    <lineage>
        <taxon>Eukaryota</taxon>
        <taxon>Discoba</taxon>
        <taxon>Euglenozoa</taxon>
        <taxon>Kinetoplastea</taxon>
        <taxon>Metakinetoplastina</taxon>
        <taxon>Trypanosomatida</taxon>
        <taxon>Trypanosomatidae</taxon>
        <taxon>Novymonas</taxon>
    </lineage>
</organism>
<dbReference type="CDD" id="cd00201">
    <property type="entry name" value="WW"/>
    <property type="match status" value="1"/>
</dbReference>
<evidence type="ECO:0000313" key="4">
    <source>
        <dbReference type="Proteomes" id="UP001430356"/>
    </source>
</evidence>
<gene>
    <name evidence="3" type="ORF">NESM_000265300</name>
</gene>
<accession>A0AAW0F6Q5</accession>
<dbReference type="SUPFAM" id="SSF51045">
    <property type="entry name" value="WW domain"/>
    <property type="match status" value="1"/>
</dbReference>
<feature type="compositionally biased region" description="Low complexity" evidence="1">
    <location>
        <begin position="211"/>
        <end position="224"/>
    </location>
</feature>
<reference evidence="3 4" key="1">
    <citation type="journal article" date="2021" name="MBio">
        <title>A New Model Trypanosomatid, Novymonas esmeraldas: Genomic Perception of Its 'Candidatus Pandoraea novymonadis' Endosymbiont.</title>
        <authorList>
            <person name="Zakharova A."/>
            <person name="Saura A."/>
            <person name="Butenko A."/>
            <person name="Podesvova L."/>
            <person name="Warmusova S."/>
            <person name="Kostygov A.Y."/>
            <person name="Nenarokova A."/>
            <person name="Lukes J."/>
            <person name="Opperdoes F.R."/>
            <person name="Yurchenko V."/>
        </authorList>
    </citation>
    <scope>NUCLEOTIDE SEQUENCE [LARGE SCALE GENOMIC DNA]</scope>
    <source>
        <strain evidence="3 4">E262AT.01</strain>
    </source>
</reference>
<proteinExistence type="predicted"/>
<feature type="region of interest" description="Disordered" evidence="1">
    <location>
        <begin position="65"/>
        <end position="105"/>
    </location>
</feature>
<dbReference type="Gene3D" id="2.20.70.10">
    <property type="match status" value="1"/>
</dbReference>